<evidence type="ECO:0000256" key="2">
    <source>
        <dbReference type="ARBA" id="ARBA00022679"/>
    </source>
</evidence>
<comment type="subcellular location">
    <subcellularLocation>
        <location evidence="11">Cytoplasm</location>
    </subcellularLocation>
</comment>
<dbReference type="PANTHER" id="PTHR10210:SF32">
    <property type="entry name" value="RIBOSE-PHOSPHATE PYROPHOSPHOKINASE 2"/>
    <property type="match status" value="1"/>
</dbReference>
<keyword evidence="8 11" id="KW-0460">Magnesium</keyword>
<evidence type="ECO:0000256" key="8">
    <source>
        <dbReference type="ARBA" id="ARBA00022842"/>
    </source>
</evidence>
<comment type="cofactor">
    <cofactor evidence="11">
        <name>Mg(2+)</name>
        <dbReference type="ChEBI" id="CHEBI:18420"/>
    </cofactor>
    <text evidence="11">Binds 2 Mg(2+) ions per subunit.</text>
</comment>
<feature type="binding site" evidence="11">
    <location>
        <begin position="33"/>
        <end position="35"/>
    </location>
    <ligand>
        <name>ATP</name>
        <dbReference type="ChEBI" id="CHEBI:30616"/>
    </ligand>
</feature>
<evidence type="ECO:0000256" key="1">
    <source>
        <dbReference type="ARBA" id="ARBA00022490"/>
    </source>
</evidence>
<keyword evidence="1 11" id="KW-0963">Cytoplasm</keyword>
<dbReference type="EC" id="2.7.6.1" evidence="11"/>
<keyword evidence="7 11" id="KW-0067">ATP-binding</keyword>
<dbReference type="PANTHER" id="PTHR10210">
    <property type="entry name" value="RIBOSE-PHOSPHATE DIPHOSPHOKINASE FAMILY MEMBER"/>
    <property type="match status" value="1"/>
</dbReference>
<comment type="similarity">
    <text evidence="10 11">Belongs to the ribose-phosphate pyrophosphokinase family. Class III (archaeal) subfamily.</text>
</comment>
<dbReference type="Pfam" id="PF13793">
    <property type="entry name" value="Pribosyltran_N"/>
    <property type="match status" value="1"/>
</dbReference>
<dbReference type="EMBL" id="QNVI01000024">
    <property type="protein sequence ID" value="TDA39555.1"/>
    <property type="molecule type" value="Genomic_DNA"/>
</dbReference>
<gene>
    <name evidence="11" type="primary">prs</name>
    <name evidence="15" type="ORF">DSO09_02095</name>
    <name evidence="14" type="ORF">EF809_04605</name>
</gene>
<dbReference type="Gene3D" id="3.40.50.2020">
    <property type="match status" value="2"/>
</dbReference>
<evidence type="ECO:0000313" key="15">
    <source>
        <dbReference type="EMBL" id="TDA39555.1"/>
    </source>
</evidence>
<dbReference type="UniPathway" id="UPA00087">
    <property type="reaction ID" value="UER00172"/>
</dbReference>
<evidence type="ECO:0000259" key="13">
    <source>
        <dbReference type="Pfam" id="PF13793"/>
    </source>
</evidence>
<dbReference type="SUPFAM" id="SSF53271">
    <property type="entry name" value="PRTase-like"/>
    <property type="match status" value="1"/>
</dbReference>
<dbReference type="SMART" id="SM01400">
    <property type="entry name" value="Pribosyltran_N"/>
    <property type="match status" value="1"/>
</dbReference>
<dbReference type="GO" id="GO:0005737">
    <property type="term" value="C:cytoplasm"/>
    <property type="evidence" value="ECO:0007669"/>
    <property type="project" value="UniProtKB-SubCell"/>
</dbReference>
<feature type="binding site" evidence="11">
    <location>
        <begin position="91"/>
        <end position="92"/>
    </location>
    <ligand>
        <name>ATP</name>
        <dbReference type="ChEBI" id="CHEBI:30616"/>
    </ligand>
</feature>
<dbReference type="InterPro" id="IPR000836">
    <property type="entry name" value="PRTase_dom"/>
</dbReference>
<dbReference type="InterPro" id="IPR037514">
    <property type="entry name" value="Rib-P_diPkinase_arc"/>
</dbReference>
<keyword evidence="3 11" id="KW-0479">Metal-binding</keyword>
<evidence type="ECO:0000256" key="11">
    <source>
        <dbReference type="HAMAP-Rule" id="MF_00583"/>
    </source>
</evidence>
<dbReference type="Pfam" id="PF00156">
    <property type="entry name" value="Pribosyltran"/>
    <property type="match status" value="1"/>
</dbReference>
<protein>
    <recommendedName>
        <fullName evidence="11">Ribose-phosphate pyrophosphokinase</fullName>
        <shortName evidence="11">RPPK</shortName>
        <ecNumber evidence="11">2.7.6.1</ecNumber>
    </recommendedName>
    <alternativeName>
        <fullName evidence="11">5-phospho-D-ribosyl alpha-1-diphosphate synthase</fullName>
    </alternativeName>
    <alternativeName>
        <fullName evidence="11">Phosphoribosyl diphosphate synthase</fullName>
    </alternativeName>
    <alternativeName>
        <fullName evidence="11">Phosphoribosyl pyrophosphate synthase</fullName>
        <shortName evidence="11">P-Rib-PP synthase</shortName>
        <shortName evidence="11">PRPP synthase</shortName>
        <shortName evidence="11">PRPPase</shortName>
    </alternativeName>
</protein>
<dbReference type="GO" id="GO:0006015">
    <property type="term" value="P:5-phosphoribose 1-diphosphate biosynthetic process"/>
    <property type="evidence" value="ECO:0007669"/>
    <property type="project" value="UniProtKB-UniRule"/>
</dbReference>
<dbReference type="Proteomes" id="UP000317265">
    <property type="component" value="Unassembled WGS sequence"/>
</dbReference>
<dbReference type="CDD" id="cd06223">
    <property type="entry name" value="PRTases_typeI"/>
    <property type="match status" value="1"/>
</dbReference>
<accession>A0A523BF66</accession>
<name>A0A523BF66_9CREN</name>
<evidence type="ECO:0000313" key="16">
    <source>
        <dbReference type="Proteomes" id="UP000316080"/>
    </source>
</evidence>
<proteinExistence type="inferred from homology"/>
<dbReference type="InterPro" id="IPR029057">
    <property type="entry name" value="PRTase-like"/>
</dbReference>
<dbReference type="GO" id="GO:0016301">
    <property type="term" value="F:kinase activity"/>
    <property type="evidence" value="ECO:0007669"/>
    <property type="project" value="UniProtKB-KW"/>
</dbReference>
<reference evidence="15 17" key="1">
    <citation type="journal article" date="2019" name="Nat. Microbiol.">
        <title>Expanding anaerobic alkane metabolism in the domain of Archaea.</title>
        <authorList>
            <person name="Wang Y."/>
            <person name="Wegener G."/>
            <person name="Hou J."/>
            <person name="Wang F."/>
            <person name="Xiao X."/>
        </authorList>
    </citation>
    <scope>NUCLEOTIDE SEQUENCE [LARGE SCALE GENOMIC DNA]</scope>
    <source>
        <strain evidence="15">WYZ-LMO11</strain>
    </source>
</reference>
<evidence type="ECO:0000256" key="10">
    <source>
        <dbReference type="ARBA" id="ARBA00061433"/>
    </source>
</evidence>
<evidence type="ECO:0000259" key="12">
    <source>
        <dbReference type="Pfam" id="PF00156"/>
    </source>
</evidence>
<evidence type="ECO:0000256" key="9">
    <source>
        <dbReference type="ARBA" id="ARBA00049535"/>
    </source>
</evidence>
<reference evidence="14 16" key="2">
    <citation type="journal article" date="2019" name="Nat. Microbiol.">
        <title>Wide diversity of methane and short-chain alkane metabolisms in uncultured archaea.</title>
        <authorList>
            <person name="Borrel G."/>
            <person name="Adam P.S."/>
            <person name="McKay L.J."/>
            <person name="Chen L.X."/>
            <person name="Sierra-Garcia I.N."/>
            <person name="Sieber C.M."/>
            <person name="Letourneur Q."/>
            <person name="Ghozlane A."/>
            <person name="Andersen G.L."/>
            <person name="Li W.J."/>
            <person name="Hallam S.J."/>
            <person name="Muyzer G."/>
            <person name="de Oliveira V.M."/>
            <person name="Inskeep W.P."/>
            <person name="Banfield J.F."/>
            <person name="Gribaldo S."/>
        </authorList>
    </citation>
    <scope>NUCLEOTIDE SEQUENCE [LARGE SCALE GENOMIC DNA]</scope>
    <source>
        <strain evidence="14">Verst-YHS</strain>
    </source>
</reference>
<dbReference type="InterPro" id="IPR005946">
    <property type="entry name" value="Rib-P_diPkinase"/>
</dbReference>
<dbReference type="FunFam" id="3.40.50.2020:FF:000074">
    <property type="entry name" value="Ribose-phosphate pyrophosphokinase"/>
    <property type="match status" value="1"/>
</dbReference>
<keyword evidence="6 11" id="KW-0418">Kinase</keyword>
<comment type="function">
    <text evidence="11">Involved in the biosynthesis of the central metabolite phospho-alpha-D-ribosyl-1-pyrophosphate (PRPP) via the transfer of pyrophosphoryl group from ATP to 1-hydroxyl of ribose-5-phosphate (Rib-5-P).</text>
</comment>
<comment type="caution">
    <text evidence="15">The sequence shown here is derived from an EMBL/GenBank/DDBJ whole genome shotgun (WGS) entry which is preliminary data.</text>
</comment>
<evidence type="ECO:0000313" key="14">
    <source>
        <dbReference type="EMBL" id="RZN55754.1"/>
    </source>
</evidence>
<dbReference type="Proteomes" id="UP000316080">
    <property type="component" value="Unassembled WGS sequence"/>
</dbReference>
<keyword evidence="5 11" id="KW-0547">Nucleotide-binding</keyword>
<dbReference type="GO" id="GO:0002189">
    <property type="term" value="C:ribose phosphate diphosphokinase complex"/>
    <property type="evidence" value="ECO:0007669"/>
    <property type="project" value="TreeGrafter"/>
</dbReference>
<dbReference type="GO" id="GO:0000287">
    <property type="term" value="F:magnesium ion binding"/>
    <property type="evidence" value="ECO:0007669"/>
    <property type="project" value="UniProtKB-UniRule"/>
</dbReference>
<comment type="pathway">
    <text evidence="11">Metabolic intermediate biosynthesis; 5-phospho-alpha-D-ribose 1-diphosphate biosynthesis; 5-phospho-alpha-D-ribose 1-diphosphate from D-ribose 5-phosphate (route I): step 1/1.</text>
</comment>
<comment type="catalytic activity">
    <reaction evidence="9 11">
        <text>D-ribose 5-phosphate + ATP = 5-phospho-alpha-D-ribose 1-diphosphate + AMP + H(+)</text>
        <dbReference type="Rhea" id="RHEA:15609"/>
        <dbReference type="ChEBI" id="CHEBI:15378"/>
        <dbReference type="ChEBI" id="CHEBI:30616"/>
        <dbReference type="ChEBI" id="CHEBI:58017"/>
        <dbReference type="ChEBI" id="CHEBI:78346"/>
        <dbReference type="ChEBI" id="CHEBI:456215"/>
        <dbReference type="EC" id="2.7.6.1"/>
    </reaction>
</comment>
<dbReference type="InterPro" id="IPR029099">
    <property type="entry name" value="Pribosyltran_N"/>
</dbReference>
<feature type="domain" description="Phosphoribosyltransferase" evidence="12">
    <location>
        <begin position="141"/>
        <end position="264"/>
    </location>
</feature>
<dbReference type="HAMAP" id="MF_00583_A">
    <property type="entry name" value="RibP_PPkinase_A"/>
    <property type="match status" value="1"/>
</dbReference>
<dbReference type="NCBIfam" id="TIGR01251">
    <property type="entry name" value="ribP_PPkin"/>
    <property type="match status" value="1"/>
</dbReference>
<dbReference type="GO" id="GO:0006164">
    <property type="term" value="P:purine nucleotide biosynthetic process"/>
    <property type="evidence" value="ECO:0007669"/>
    <property type="project" value="TreeGrafter"/>
</dbReference>
<evidence type="ECO:0000313" key="17">
    <source>
        <dbReference type="Proteomes" id="UP000317265"/>
    </source>
</evidence>
<dbReference type="EMBL" id="RXIH01000036">
    <property type="protein sequence ID" value="RZN55754.1"/>
    <property type="molecule type" value="Genomic_DNA"/>
</dbReference>
<feature type="active site" evidence="11">
    <location>
        <position position="187"/>
    </location>
</feature>
<organism evidence="15 17">
    <name type="scientific">Thermoproteota archaeon</name>
    <dbReference type="NCBI Taxonomy" id="2056631"/>
    <lineage>
        <taxon>Archaea</taxon>
        <taxon>Thermoproteota</taxon>
    </lineage>
</organism>
<feature type="binding site" evidence="11">
    <location>
        <begin position="218"/>
        <end position="222"/>
    </location>
    <ligand>
        <name>D-ribose 5-phosphate</name>
        <dbReference type="ChEBI" id="CHEBI:78346"/>
    </ligand>
</feature>
<dbReference type="NCBIfam" id="NF002095">
    <property type="entry name" value="PRK00934.1"/>
    <property type="match status" value="1"/>
</dbReference>
<evidence type="ECO:0000256" key="3">
    <source>
        <dbReference type="ARBA" id="ARBA00022723"/>
    </source>
</evidence>
<evidence type="ECO:0000256" key="6">
    <source>
        <dbReference type="ARBA" id="ARBA00022777"/>
    </source>
</evidence>
<evidence type="ECO:0000256" key="4">
    <source>
        <dbReference type="ARBA" id="ARBA00022727"/>
    </source>
</evidence>
<keyword evidence="4 11" id="KW-0545">Nucleotide biosynthesis</keyword>
<feature type="binding site" evidence="11">
    <location>
        <position position="214"/>
    </location>
    <ligand>
        <name>D-ribose 5-phosphate</name>
        <dbReference type="ChEBI" id="CHEBI:78346"/>
    </ligand>
</feature>
<keyword evidence="2 11" id="KW-0808">Transferase</keyword>
<feature type="binding site" evidence="11">
    <location>
        <position position="164"/>
    </location>
    <ligand>
        <name>Mg(2+)</name>
        <dbReference type="ChEBI" id="CHEBI:18420"/>
        <label>2</label>
    </ligand>
</feature>
<feature type="domain" description="Ribose-phosphate pyrophosphokinase N-terminal" evidence="13">
    <location>
        <begin position="2"/>
        <end position="115"/>
    </location>
</feature>
<dbReference type="GO" id="GO:0005524">
    <property type="term" value="F:ATP binding"/>
    <property type="evidence" value="ECO:0007669"/>
    <property type="project" value="UniProtKB-KW"/>
</dbReference>
<feature type="binding site" evidence="11">
    <location>
        <position position="125"/>
    </location>
    <ligand>
        <name>Mg(2+)</name>
        <dbReference type="ChEBI" id="CHEBI:18420"/>
        <label>1</label>
    </ligand>
</feature>
<feature type="binding site" evidence="11">
    <location>
        <position position="189"/>
    </location>
    <ligand>
        <name>D-ribose 5-phosphate</name>
        <dbReference type="ChEBI" id="CHEBI:78346"/>
    </ligand>
</feature>
<sequence length="287" mass="32226">MIVPGIASINLSKKLAKIMNAKIANLEYKIFPDGESYIRIVDDVKDDVVIVNSTYPNQDKRLIELFLLIDNLKDLGAKKIKVVVPYIAYARQDMRFREGEVISINTILKLIEKIGADEFITIDIHKEHSLNTIKIKAKNLNAIEVIADYLKNISFNEPYVLAPDKGALERAKKLGEIMKCEYGYFEKYRDRISGAIRIEGIDIDFKDRDVIIVDDVISTGGTIANTAKIVKEKGAKRIIAICTHALLIKDALEKMKNAGVDEIISTDTVENEFSKITVAPLIARELC</sequence>
<dbReference type="GO" id="GO:0004749">
    <property type="term" value="F:ribose phosphate diphosphokinase activity"/>
    <property type="evidence" value="ECO:0007669"/>
    <property type="project" value="UniProtKB-UniRule"/>
</dbReference>
<dbReference type="AlphaFoldDB" id="A0A523BF66"/>
<evidence type="ECO:0000256" key="5">
    <source>
        <dbReference type="ARBA" id="ARBA00022741"/>
    </source>
</evidence>
<evidence type="ECO:0000256" key="7">
    <source>
        <dbReference type="ARBA" id="ARBA00022840"/>
    </source>
</evidence>